<evidence type="ECO:0000256" key="6">
    <source>
        <dbReference type="ARBA" id="ARBA00022516"/>
    </source>
</evidence>
<evidence type="ECO:0000256" key="3">
    <source>
        <dbReference type="ARBA" id="ARBA00010930"/>
    </source>
</evidence>
<keyword evidence="9" id="KW-0809">Transit peptide</keyword>
<keyword evidence="6 14" id="KW-0444">Lipid biosynthesis</keyword>
<evidence type="ECO:0000256" key="1">
    <source>
        <dbReference type="ARBA" id="ARBA00004173"/>
    </source>
</evidence>
<dbReference type="NCBIfam" id="NF002148">
    <property type="entry name" value="PRK00982.1-2"/>
    <property type="match status" value="1"/>
</dbReference>
<evidence type="ECO:0000313" key="16">
    <source>
        <dbReference type="EMBL" id="KAF9786978.1"/>
    </source>
</evidence>
<dbReference type="AlphaFoldDB" id="A0A9P6HHN4"/>
<keyword evidence="5 14" id="KW-0596">Phosphopantetheine</keyword>
<gene>
    <name evidence="16" type="ORF">BJ322DRAFT_691512</name>
</gene>
<dbReference type="InterPro" id="IPR006162">
    <property type="entry name" value="Ppantetheine_attach_site"/>
</dbReference>
<keyword evidence="17" id="KW-1185">Reference proteome</keyword>
<dbReference type="InterPro" id="IPR003231">
    <property type="entry name" value="ACP"/>
</dbReference>
<evidence type="ECO:0000256" key="13">
    <source>
        <dbReference type="ARBA" id="ARBA00023160"/>
    </source>
</evidence>
<dbReference type="Pfam" id="PF00550">
    <property type="entry name" value="PP-binding"/>
    <property type="match status" value="1"/>
</dbReference>
<keyword evidence="13 14" id="KW-0275">Fatty acid biosynthesis</keyword>
<evidence type="ECO:0000256" key="11">
    <source>
        <dbReference type="ARBA" id="ARBA00023098"/>
    </source>
</evidence>
<evidence type="ECO:0000256" key="2">
    <source>
        <dbReference type="ARBA" id="ARBA00005194"/>
    </source>
</evidence>
<keyword evidence="11" id="KW-0443">Lipid metabolism</keyword>
<organism evidence="16 17">
    <name type="scientific">Thelephora terrestris</name>
    <dbReference type="NCBI Taxonomy" id="56493"/>
    <lineage>
        <taxon>Eukaryota</taxon>
        <taxon>Fungi</taxon>
        <taxon>Dikarya</taxon>
        <taxon>Basidiomycota</taxon>
        <taxon>Agaricomycotina</taxon>
        <taxon>Agaricomycetes</taxon>
        <taxon>Thelephorales</taxon>
        <taxon>Thelephoraceae</taxon>
        <taxon>Thelephora</taxon>
    </lineage>
</organism>
<dbReference type="InterPro" id="IPR009081">
    <property type="entry name" value="PP-bd_ACP"/>
</dbReference>
<evidence type="ECO:0000256" key="10">
    <source>
        <dbReference type="ARBA" id="ARBA00022982"/>
    </source>
</evidence>
<dbReference type="PANTHER" id="PTHR20863:SF28">
    <property type="entry name" value="ACYL CARRIER PROTEIN, MITOCHONDRIAL"/>
    <property type="match status" value="1"/>
</dbReference>
<keyword evidence="8" id="KW-0276">Fatty acid metabolism</keyword>
<accession>A0A9P6HHN4</accession>
<comment type="caution">
    <text evidence="16">The sequence shown here is derived from an EMBL/GenBank/DDBJ whole genome shotgun (WGS) entry which is preliminary data.</text>
</comment>
<keyword evidence="10" id="KW-0249">Electron transport</keyword>
<proteinExistence type="inferred from homology"/>
<reference evidence="16" key="2">
    <citation type="submission" date="2020-11" db="EMBL/GenBank/DDBJ databases">
        <authorList>
            <consortium name="DOE Joint Genome Institute"/>
            <person name="Kuo A."/>
            <person name="Miyauchi S."/>
            <person name="Kiss E."/>
            <person name="Drula E."/>
            <person name="Kohler A."/>
            <person name="Sanchez-Garcia M."/>
            <person name="Andreopoulos B."/>
            <person name="Barry K.W."/>
            <person name="Bonito G."/>
            <person name="Buee M."/>
            <person name="Carver A."/>
            <person name="Chen C."/>
            <person name="Cichocki N."/>
            <person name="Clum A."/>
            <person name="Culley D."/>
            <person name="Crous P.W."/>
            <person name="Fauchery L."/>
            <person name="Girlanda M."/>
            <person name="Hayes R."/>
            <person name="Keri Z."/>
            <person name="Labutti K."/>
            <person name="Lipzen A."/>
            <person name="Lombard V."/>
            <person name="Magnuson J."/>
            <person name="Maillard F."/>
            <person name="Morin E."/>
            <person name="Murat C."/>
            <person name="Nolan M."/>
            <person name="Ohm R."/>
            <person name="Pangilinan J."/>
            <person name="Pereira M."/>
            <person name="Perotto S."/>
            <person name="Peter M."/>
            <person name="Riley R."/>
            <person name="Sitrit Y."/>
            <person name="Stielow B."/>
            <person name="Szollosi G."/>
            <person name="Zifcakova L."/>
            <person name="Stursova M."/>
            <person name="Spatafora J.W."/>
            <person name="Tedersoo L."/>
            <person name="Vaario L.-M."/>
            <person name="Yamada A."/>
            <person name="Yan M."/>
            <person name="Wang P."/>
            <person name="Xu J."/>
            <person name="Bruns T."/>
            <person name="Baldrian P."/>
            <person name="Vilgalys R."/>
            <person name="Henrissat B."/>
            <person name="Grigoriev I.V."/>
            <person name="Hibbett D."/>
            <person name="Nagy L.G."/>
            <person name="Martin F.M."/>
        </authorList>
    </citation>
    <scope>NUCLEOTIDE SEQUENCE</scope>
    <source>
        <strain evidence="16">UH-Tt-Lm1</strain>
    </source>
</reference>
<keyword evidence="4" id="KW-0813">Transport</keyword>
<dbReference type="SUPFAM" id="SSF47336">
    <property type="entry name" value="ACP-like"/>
    <property type="match status" value="1"/>
</dbReference>
<dbReference type="Gene3D" id="1.10.1200.10">
    <property type="entry name" value="ACP-like"/>
    <property type="match status" value="1"/>
</dbReference>
<sequence length="128" mass="14086">MSFLRVAFRGPAASFARNRVTISVAIPRRTWLPQRATFSAAAGLTKEEITTRVLDVLKGFEKVDPTKLTTQASFTSDLGLDSLDAVEVVMAVEEEFTIEIPDAEADEIKSVQHAIDYIAKTPEGMPWS</sequence>
<evidence type="ECO:0000256" key="14">
    <source>
        <dbReference type="RuleBase" id="RU000722"/>
    </source>
</evidence>
<reference evidence="16" key="1">
    <citation type="journal article" date="2020" name="Nat. Commun.">
        <title>Large-scale genome sequencing of mycorrhizal fungi provides insights into the early evolution of symbiotic traits.</title>
        <authorList>
            <person name="Miyauchi S."/>
            <person name="Kiss E."/>
            <person name="Kuo A."/>
            <person name="Drula E."/>
            <person name="Kohler A."/>
            <person name="Sanchez-Garcia M."/>
            <person name="Morin E."/>
            <person name="Andreopoulos B."/>
            <person name="Barry K.W."/>
            <person name="Bonito G."/>
            <person name="Buee M."/>
            <person name="Carver A."/>
            <person name="Chen C."/>
            <person name="Cichocki N."/>
            <person name="Clum A."/>
            <person name="Culley D."/>
            <person name="Crous P.W."/>
            <person name="Fauchery L."/>
            <person name="Girlanda M."/>
            <person name="Hayes R.D."/>
            <person name="Keri Z."/>
            <person name="LaButti K."/>
            <person name="Lipzen A."/>
            <person name="Lombard V."/>
            <person name="Magnuson J."/>
            <person name="Maillard F."/>
            <person name="Murat C."/>
            <person name="Nolan M."/>
            <person name="Ohm R.A."/>
            <person name="Pangilinan J."/>
            <person name="Pereira M.F."/>
            <person name="Perotto S."/>
            <person name="Peter M."/>
            <person name="Pfister S."/>
            <person name="Riley R."/>
            <person name="Sitrit Y."/>
            <person name="Stielow J.B."/>
            <person name="Szollosi G."/>
            <person name="Zifcakova L."/>
            <person name="Stursova M."/>
            <person name="Spatafora J.W."/>
            <person name="Tedersoo L."/>
            <person name="Vaario L.M."/>
            <person name="Yamada A."/>
            <person name="Yan M."/>
            <person name="Wang P."/>
            <person name="Xu J."/>
            <person name="Bruns T."/>
            <person name="Baldrian P."/>
            <person name="Vilgalys R."/>
            <person name="Dunand C."/>
            <person name="Henrissat B."/>
            <person name="Grigoriev I.V."/>
            <person name="Hibbett D."/>
            <person name="Nagy L.G."/>
            <person name="Martin F.M."/>
        </authorList>
    </citation>
    <scope>NUCLEOTIDE SEQUENCE</scope>
    <source>
        <strain evidence="16">UH-Tt-Lm1</strain>
    </source>
</reference>
<dbReference type="OrthoDB" id="448946at2759"/>
<dbReference type="FunFam" id="1.10.1200.10:FF:000003">
    <property type="entry name" value="Acyl carrier protein"/>
    <property type="match status" value="1"/>
</dbReference>
<comment type="subcellular location">
    <subcellularLocation>
        <location evidence="1">Mitochondrion</location>
    </subcellularLocation>
</comment>
<dbReference type="GO" id="GO:0000035">
    <property type="term" value="F:acyl binding"/>
    <property type="evidence" value="ECO:0007669"/>
    <property type="project" value="TreeGrafter"/>
</dbReference>
<comment type="function">
    <text evidence="14">Carrier of the growing fatty acid chain in fatty acid biosynthesis.</text>
</comment>
<evidence type="ECO:0000256" key="5">
    <source>
        <dbReference type="ARBA" id="ARBA00022450"/>
    </source>
</evidence>
<dbReference type="PANTHER" id="PTHR20863">
    <property type="entry name" value="ACYL CARRIER PROTEIN"/>
    <property type="match status" value="1"/>
</dbReference>
<evidence type="ECO:0000256" key="4">
    <source>
        <dbReference type="ARBA" id="ARBA00022448"/>
    </source>
</evidence>
<dbReference type="InterPro" id="IPR036736">
    <property type="entry name" value="ACP-like_sf"/>
</dbReference>
<dbReference type="PROSITE" id="PS50075">
    <property type="entry name" value="CARRIER"/>
    <property type="match status" value="1"/>
</dbReference>
<dbReference type="EMBL" id="WIUZ02000005">
    <property type="protein sequence ID" value="KAF9786978.1"/>
    <property type="molecule type" value="Genomic_DNA"/>
</dbReference>
<dbReference type="PROSITE" id="PS00012">
    <property type="entry name" value="PHOSPHOPANTETHEINE"/>
    <property type="match status" value="1"/>
</dbReference>
<evidence type="ECO:0000256" key="8">
    <source>
        <dbReference type="ARBA" id="ARBA00022832"/>
    </source>
</evidence>
<evidence type="ECO:0000256" key="9">
    <source>
        <dbReference type="ARBA" id="ARBA00022946"/>
    </source>
</evidence>
<dbReference type="GO" id="GO:0000036">
    <property type="term" value="F:acyl carrier activity"/>
    <property type="evidence" value="ECO:0007669"/>
    <property type="project" value="TreeGrafter"/>
</dbReference>
<dbReference type="GO" id="GO:0099128">
    <property type="term" value="C:mitochondrial [2Fe-2S] assembly complex"/>
    <property type="evidence" value="ECO:0007669"/>
    <property type="project" value="UniProtKB-ARBA"/>
</dbReference>
<dbReference type="Proteomes" id="UP000736335">
    <property type="component" value="Unassembled WGS sequence"/>
</dbReference>
<feature type="domain" description="Carrier" evidence="15">
    <location>
        <begin position="47"/>
        <end position="122"/>
    </location>
</feature>
<evidence type="ECO:0000256" key="12">
    <source>
        <dbReference type="ARBA" id="ARBA00023128"/>
    </source>
</evidence>
<comment type="pathway">
    <text evidence="2">Lipid metabolism; fatty acid biosynthesis.</text>
</comment>
<dbReference type="HAMAP" id="MF_01217">
    <property type="entry name" value="Acyl_carrier"/>
    <property type="match status" value="1"/>
</dbReference>
<evidence type="ECO:0000313" key="17">
    <source>
        <dbReference type="Proteomes" id="UP000736335"/>
    </source>
</evidence>
<evidence type="ECO:0000256" key="7">
    <source>
        <dbReference type="ARBA" id="ARBA00022553"/>
    </source>
</evidence>
<comment type="similarity">
    <text evidence="3">Belongs to the acyl carrier protein (ACP) family.</text>
</comment>
<protein>
    <recommendedName>
        <fullName evidence="14">Acyl carrier protein</fullName>
    </recommendedName>
</protein>
<keyword evidence="12" id="KW-0496">Mitochondrion</keyword>
<keyword evidence="7" id="KW-0597">Phosphoprotein</keyword>
<name>A0A9P6HHN4_9AGAM</name>
<evidence type="ECO:0000259" key="15">
    <source>
        <dbReference type="PROSITE" id="PS50075"/>
    </source>
</evidence>
<dbReference type="NCBIfam" id="TIGR00517">
    <property type="entry name" value="acyl_carrier"/>
    <property type="match status" value="1"/>
</dbReference>